<feature type="non-terminal residue" evidence="5">
    <location>
        <position position="1"/>
    </location>
</feature>
<dbReference type="Proteomes" id="UP001369086">
    <property type="component" value="Unassembled WGS sequence"/>
</dbReference>
<dbReference type="SUPFAM" id="SSF103243">
    <property type="entry name" value="KA1-like"/>
    <property type="match status" value="1"/>
</dbReference>
<name>A0ABR0ZI80_HUSHU</name>
<evidence type="ECO:0000313" key="5">
    <source>
        <dbReference type="EMBL" id="KAK6484517.1"/>
    </source>
</evidence>
<sequence length="185" mass="20297">PRHQTPPRAPPLSSQGGLPPGSTPPAQTPVPKKAKWHLGIRSQSKPYDIMAEVYRALKQLEYDWKVVNPYHLRVRRNNPVTGNFVKMSLQLYQVDNRSYLLDFKSIDDDVIEQKSGSSTPKRSGSLAGLHRPRLSLDAAASDGLSLGGSLTGSLTGSTPSITPRQGSHTMDFFEMCASIITMLAR</sequence>
<dbReference type="Gene3D" id="3.30.310.80">
    <property type="entry name" value="Kinase associated domain 1, KA1"/>
    <property type="match status" value="1"/>
</dbReference>
<organism evidence="5 6">
    <name type="scientific">Huso huso</name>
    <name type="common">Beluga</name>
    <name type="synonym">Acipenser huso</name>
    <dbReference type="NCBI Taxonomy" id="61971"/>
    <lineage>
        <taxon>Eukaryota</taxon>
        <taxon>Metazoa</taxon>
        <taxon>Chordata</taxon>
        <taxon>Craniata</taxon>
        <taxon>Vertebrata</taxon>
        <taxon>Euteleostomi</taxon>
        <taxon>Actinopterygii</taxon>
        <taxon>Chondrostei</taxon>
        <taxon>Acipenseriformes</taxon>
        <taxon>Acipenseridae</taxon>
        <taxon>Huso</taxon>
    </lineage>
</organism>
<keyword evidence="6" id="KW-1185">Reference proteome</keyword>
<evidence type="ECO:0000313" key="6">
    <source>
        <dbReference type="Proteomes" id="UP001369086"/>
    </source>
</evidence>
<feature type="region of interest" description="Disordered" evidence="3">
    <location>
        <begin position="1"/>
        <end position="34"/>
    </location>
</feature>
<reference evidence="5 6" key="1">
    <citation type="submission" date="2021-05" db="EMBL/GenBank/DDBJ databases">
        <authorList>
            <person name="Zahm M."/>
            <person name="Klopp C."/>
            <person name="Cabau C."/>
            <person name="Kuhl H."/>
            <person name="Suciu R."/>
            <person name="Ciorpac M."/>
            <person name="Holostenco D."/>
            <person name="Gessner J."/>
            <person name="Wuertz S."/>
            <person name="Hohne C."/>
            <person name="Stock M."/>
            <person name="Gislard M."/>
            <person name="Lluch J."/>
            <person name="Milhes M."/>
            <person name="Lampietro C."/>
            <person name="Lopez Roques C."/>
            <person name="Donnadieu C."/>
            <person name="Du K."/>
            <person name="Schartl M."/>
            <person name="Guiguen Y."/>
        </authorList>
    </citation>
    <scope>NUCLEOTIDE SEQUENCE [LARGE SCALE GENOMIC DNA]</scope>
    <source>
        <strain evidence="5">Hh-F2</strain>
        <tissue evidence="5">Blood</tissue>
    </source>
</reference>
<protein>
    <submittedName>
        <fullName evidence="5">5'-AMP-activated protein kinase catalytic subunit alpha-2 isoform X1</fullName>
    </submittedName>
</protein>
<evidence type="ECO:0000259" key="4">
    <source>
        <dbReference type="Pfam" id="PF16579"/>
    </source>
</evidence>
<comment type="caution">
    <text evidence="5">The sequence shown here is derived from an EMBL/GenBank/DDBJ whole genome shotgun (WGS) entry which is preliminary data.</text>
</comment>
<gene>
    <name evidence="5" type="ORF">HHUSO_G12293</name>
</gene>
<accession>A0ABR0ZI80</accession>
<proteinExistence type="predicted"/>
<evidence type="ECO:0000256" key="1">
    <source>
        <dbReference type="ARBA" id="ARBA00022741"/>
    </source>
</evidence>
<dbReference type="InterPro" id="IPR028375">
    <property type="entry name" value="KA1/Ssp2_C"/>
</dbReference>
<keyword evidence="1" id="KW-0547">Nucleotide-binding</keyword>
<dbReference type="Pfam" id="PF16579">
    <property type="entry name" value="AdenylateSensor"/>
    <property type="match status" value="1"/>
</dbReference>
<dbReference type="GO" id="GO:0016301">
    <property type="term" value="F:kinase activity"/>
    <property type="evidence" value="ECO:0007669"/>
    <property type="project" value="UniProtKB-KW"/>
</dbReference>
<evidence type="ECO:0000256" key="2">
    <source>
        <dbReference type="ARBA" id="ARBA00022840"/>
    </source>
</evidence>
<feature type="domain" description="AMPK C-terminal adenylate sensor" evidence="4">
    <location>
        <begin position="35"/>
        <end position="110"/>
    </location>
</feature>
<dbReference type="InterPro" id="IPR032270">
    <property type="entry name" value="AMPK_C"/>
</dbReference>
<keyword evidence="5" id="KW-0808">Transferase</keyword>
<dbReference type="EMBL" id="JAHFZB010000010">
    <property type="protein sequence ID" value="KAK6484517.1"/>
    <property type="molecule type" value="Genomic_DNA"/>
</dbReference>
<keyword evidence="5" id="KW-0418">Kinase</keyword>
<evidence type="ECO:0000256" key="3">
    <source>
        <dbReference type="SAM" id="MobiDB-lite"/>
    </source>
</evidence>
<keyword evidence="2" id="KW-0067">ATP-binding</keyword>